<name>A0A6J4EG22_9CAUD</name>
<dbReference type="EMBL" id="LC553735">
    <property type="protein sequence ID" value="BCG45085.1"/>
    <property type="molecule type" value="Genomic_DNA"/>
</dbReference>
<reference evidence="1 2" key="1">
    <citation type="submission" date="2020-06" db="EMBL/GenBank/DDBJ databases">
        <title>Genomic and proteomic analysis of O18-011, a novel Escherichia coli phage.</title>
        <authorList>
            <person name="Shahin K."/>
            <person name="Bao H."/>
            <person name="Soleimani-Delfan A."/>
            <person name="Wang R."/>
        </authorList>
    </citation>
    <scope>NUCLEOTIDE SEQUENCE [LARGE SCALE GENOMIC DNA]</scope>
</reference>
<organism evidence="1 2">
    <name type="scientific">Escherichia phage O18-011</name>
    <dbReference type="NCBI Taxonomy" id="2742113"/>
    <lineage>
        <taxon>Viruses</taxon>
        <taxon>Duplodnaviria</taxon>
        <taxon>Heunggongvirae</taxon>
        <taxon>Uroviricota</taxon>
        <taxon>Caudoviricetes</taxon>
        <taxon>Mktvariviridae</taxon>
        <taxon>Gordonclarkvirinae</taxon>
        <taxon>Kuravirus</taxon>
        <taxon>Kuravirus O18011</taxon>
    </lineage>
</organism>
<dbReference type="KEGG" id="vg:77949754"/>
<keyword evidence="2" id="KW-1185">Reference proteome</keyword>
<evidence type="ECO:0000313" key="1">
    <source>
        <dbReference type="EMBL" id="BCG45085.1"/>
    </source>
</evidence>
<evidence type="ECO:0000313" key="2">
    <source>
        <dbReference type="Proteomes" id="UP000504721"/>
    </source>
</evidence>
<protein>
    <submittedName>
        <fullName evidence="1">Uncharacterized protein</fullName>
    </submittedName>
</protein>
<accession>A0A6J4EG22</accession>
<dbReference type="GeneID" id="77949754"/>
<proteinExistence type="predicted"/>
<dbReference type="RefSeq" id="YP_010673457.1">
    <property type="nucleotide sequence ID" value="NC_070985.1"/>
</dbReference>
<sequence length="38" mass="4520">MRFDFEEEVVVQEENRSSDLFKPLETIPAFARNELEGF</sequence>
<dbReference type="Proteomes" id="UP000504721">
    <property type="component" value="Segment"/>
</dbReference>